<evidence type="ECO:0000313" key="3">
    <source>
        <dbReference type="Proteomes" id="UP000177390"/>
    </source>
</evidence>
<gene>
    <name evidence="2" type="ORF">A3D09_03300</name>
</gene>
<dbReference type="AlphaFoldDB" id="A0A1F5ESE7"/>
<comment type="caution">
    <text evidence="2">The sequence shown here is derived from an EMBL/GenBank/DDBJ whole genome shotgun (WGS) entry which is preliminary data.</text>
</comment>
<proteinExistence type="predicted"/>
<sequence length="249" mass="28101">MQTVINGVLTNYEVVNPKAEKDILLLHGWASNAAYWLPEMKLLDSSFCYYLLDLPGFGGTQNMGAHSGVPEYREFVKNFIDKLKLKEVIIIGHSFGGQIAADLAIKYPHLPRLLIFISPAIVRVRGPKIWLKIGVTKVVKPIIRFFPTRVMNFILGLYAPKDYIKANDYQKTVLHQILKYNLGVNLHSIKVPTEIVWGSEDKVIPYVGKYLIESIPQARLHVVYGTGHLPHLTHPAKLAAVLNQILLKQ</sequence>
<dbReference type="Pfam" id="PF12697">
    <property type="entry name" value="Abhydrolase_6"/>
    <property type="match status" value="1"/>
</dbReference>
<evidence type="ECO:0000259" key="1">
    <source>
        <dbReference type="Pfam" id="PF12697"/>
    </source>
</evidence>
<evidence type="ECO:0000313" key="2">
    <source>
        <dbReference type="EMBL" id="OGD70319.1"/>
    </source>
</evidence>
<dbReference type="PANTHER" id="PTHR43798">
    <property type="entry name" value="MONOACYLGLYCEROL LIPASE"/>
    <property type="match status" value="1"/>
</dbReference>
<dbReference type="InterPro" id="IPR000073">
    <property type="entry name" value="AB_hydrolase_1"/>
</dbReference>
<dbReference type="Proteomes" id="UP000177390">
    <property type="component" value="Unassembled WGS sequence"/>
</dbReference>
<dbReference type="GO" id="GO:0016020">
    <property type="term" value="C:membrane"/>
    <property type="evidence" value="ECO:0007669"/>
    <property type="project" value="TreeGrafter"/>
</dbReference>
<dbReference type="EMBL" id="MFAH01000058">
    <property type="protein sequence ID" value="OGD70319.1"/>
    <property type="molecule type" value="Genomic_DNA"/>
</dbReference>
<organism evidence="2 3">
    <name type="scientific">Candidatus Collierbacteria bacterium RIFCSPHIGHO2_02_FULL_49_10</name>
    <dbReference type="NCBI Taxonomy" id="1817723"/>
    <lineage>
        <taxon>Bacteria</taxon>
        <taxon>Candidatus Collieribacteriota</taxon>
    </lineage>
</organism>
<protein>
    <recommendedName>
        <fullName evidence="1">AB hydrolase-1 domain-containing protein</fullName>
    </recommendedName>
</protein>
<reference evidence="2 3" key="1">
    <citation type="journal article" date="2016" name="Nat. Commun.">
        <title>Thousands of microbial genomes shed light on interconnected biogeochemical processes in an aquifer system.</title>
        <authorList>
            <person name="Anantharaman K."/>
            <person name="Brown C.T."/>
            <person name="Hug L.A."/>
            <person name="Sharon I."/>
            <person name="Castelle C.J."/>
            <person name="Probst A.J."/>
            <person name="Thomas B.C."/>
            <person name="Singh A."/>
            <person name="Wilkins M.J."/>
            <person name="Karaoz U."/>
            <person name="Brodie E.L."/>
            <person name="Williams K.H."/>
            <person name="Hubbard S.S."/>
            <person name="Banfield J.F."/>
        </authorList>
    </citation>
    <scope>NUCLEOTIDE SEQUENCE [LARGE SCALE GENOMIC DNA]</scope>
</reference>
<dbReference type="SUPFAM" id="SSF53474">
    <property type="entry name" value="alpha/beta-Hydrolases"/>
    <property type="match status" value="1"/>
</dbReference>
<dbReference type="PANTHER" id="PTHR43798:SF33">
    <property type="entry name" value="HYDROLASE, PUTATIVE (AFU_ORTHOLOGUE AFUA_2G14860)-RELATED"/>
    <property type="match status" value="1"/>
</dbReference>
<feature type="domain" description="AB hydrolase-1" evidence="1">
    <location>
        <begin position="23"/>
        <end position="240"/>
    </location>
</feature>
<dbReference type="InterPro" id="IPR050266">
    <property type="entry name" value="AB_hydrolase_sf"/>
</dbReference>
<dbReference type="InterPro" id="IPR029058">
    <property type="entry name" value="AB_hydrolase_fold"/>
</dbReference>
<dbReference type="Gene3D" id="3.40.50.1820">
    <property type="entry name" value="alpha/beta hydrolase"/>
    <property type="match status" value="1"/>
</dbReference>
<dbReference type="PRINTS" id="PR00111">
    <property type="entry name" value="ABHYDROLASE"/>
</dbReference>
<accession>A0A1F5ESE7</accession>
<name>A0A1F5ESE7_9BACT</name>